<organism evidence="2 3">
    <name type="scientific">Sagittula salina</name>
    <dbReference type="NCBI Taxonomy" id="2820268"/>
    <lineage>
        <taxon>Bacteria</taxon>
        <taxon>Pseudomonadati</taxon>
        <taxon>Pseudomonadota</taxon>
        <taxon>Alphaproteobacteria</taxon>
        <taxon>Rhodobacterales</taxon>
        <taxon>Roseobacteraceae</taxon>
        <taxon>Sagittula</taxon>
    </lineage>
</organism>
<feature type="region of interest" description="Disordered" evidence="1">
    <location>
        <begin position="44"/>
        <end position="88"/>
    </location>
</feature>
<dbReference type="EMBL" id="JAGISH010000028">
    <property type="protein sequence ID" value="MBP0485193.1"/>
    <property type="molecule type" value="Genomic_DNA"/>
</dbReference>
<gene>
    <name evidence="2" type="ORF">J5474_22265</name>
</gene>
<accession>A0A940S2F7</accession>
<name>A0A940S2F7_9RHOB</name>
<evidence type="ECO:0000313" key="3">
    <source>
        <dbReference type="Proteomes" id="UP000675940"/>
    </source>
</evidence>
<protein>
    <submittedName>
        <fullName evidence="2">Uncharacterized protein</fullName>
    </submittedName>
</protein>
<comment type="caution">
    <text evidence="2">The sequence shown here is derived from an EMBL/GenBank/DDBJ whole genome shotgun (WGS) entry which is preliminary data.</text>
</comment>
<dbReference type="Proteomes" id="UP000675940">
    <property type="component" value="Unassembled WGS sequence"/>
</dbReference>
<reference evidence="2" key="1">
    <citation type="submission" date="2021-03" db="EMBL/GenBank/DDBJ databases">
        <title>Sagittula salina sp. nov. strain M10.9X isolated from the marine waste.</title>
        <authorList>
            <person name="Satari L."/>
            <person name="Molina-Menor E."/>
            <person name="Vidal-Verdu A."/>
            <person name="Pascual J."/>
            <person name="Pereto J."/>
            <person name="Porcar M."/>
        </authorList>
    </citation>
    <scope>NUCLEOTIDE SEQUENCE</scope>
    <source>
        <strain evidence="2">M10.9X</strain>
    </source>
</reference>
<proteinExistence type="predicted"/>
<dbReference type="RefSeq" id="WP_209364196.1">
    <property type="nucleotide sequence ID" value="NZ_JAGISH010000028.1"/>
</dbReference>
<feature type="compositionally biased region" description="Basic and acidic residues" evidence="1">
    <location>
        <begin position="51"/>
        <end position="69"/>
    </location>
</feature>
<evidence type="ECO:0000313" key="2">
    <source>
        <dbReference type="EMBL" id="MBP0485193.1"/>
    </source>
</evidence>
<dbReference type="AlphaFoldDB" id="A0A940S2F7"/>
<evidence type="ECO:0000256" key="1">
    <source>
        <dbReference type="SAM" id="MobiDB-lite"/>
    </source>
</evidence>
<sequence>MTNAPLTFRPACETDLFEIVEMLADDPLGELREDLRAAARGLPRGLFRNRKQSEPVARRGRAQRGDRRNTATQLPARPREKGRLARTD</sequence>
<feature type="compositionally biased region" description="Basic and acidic residues" evidence="1">
    <location>
        <begin position="77"/>
        <end position="88"/>
    </location>
</feature>
<keyword evidence="3" id="KW-1185">Reference proteome</keyword>